<comment type="cofactor">
    <cofactor evidence="1">
        <name>Cu(2+)</name>
        <dbReference type="ChEBI" id="CHEBI:29036"/>
    </cofactor>
</comment>
<organism evidence="14 15">
    <name type="scientific">Agrocybe pediades</name>
    <dbReference type="NCBI Taxonomy" id="84607"/>
    <lineage>
        <taxon>Eukaryota</taxon>
        <taxon>Fungi</taxon>
        <taxon>Dikarya</taxon>
        <taxon>Basidiomycota</taxon>
        <taxon>Agaricomycotina</taxon>
        <taxon>Agaricomycetes</taxon>
        <taxon>Agaricomycetidae</taxon>
        <taxon>Agaricales</taxon>
        <taxon>Agaricineae</taxon>
        <taxon>Strophariaceae</taxon>
        <taxon>Agrocybe</taxon>
    </lineage>
</organism>
<keyword evidence="15" id="KW-1185">Reference proteome</keyword>
<evidence type="ECO:0000256" key="9">
    <source>
        <dbReference type="ARBA" id="ARBA00023157"/>
    </source>
</evidence>
<dbReference type="InterPro" id="IPR054497">
    <property type="entry name" value="LPMO_AA14"/>
</dbReference>
<evidence type="ECO:0000256" key="4">
    <source>
        <dbReference type="ARBA" id="ARBA00022723"/>
    </source>
</evidence>
<keyword evidence="7" id="KW-0186">Copper</keyword>
<feature type="compositionally biased region" description="Low complexity" evidence="12">
    <location>
        <begin position="365"/>
        <end position="399"/>
    </location>
</feature>
<feature type="region of interest" description="Disordered" evidence="12">
    <location>
        <begin position="365"/>
        <end position="426"/>
    </location>
</feature>
<evidence type="ECO:0000256" key="6">
    <source>
        <dbReference type="ARBA" id="ARBA00023002"/>
    </source>
</evidence>
<keyword evidence="6" id="KW-0560">Oxidoreductase</keyword>
<gene>
    <name evidence="14" type="ORF">D9613_003461</name>
</gene>
<feature type="compositionally biased region" description="Low complexity" evidence="12">
    <location>
        <begin position="292"/>
        <end position="351"/>
    </location>
</feature>
<accession>A0A8H4QNR1</accession>
<dbReference type="GO" id="GO:0004497">
    <property type="term" value="F:monooxygenase activity"/>
    <property type="evidence" value="ECO:0007669"/>
    <property type="project" value="UniProtKB-KW"/>
</dbReference>
<comment type="subcellular location">
    <subcellularLocation>
        <location evidence="2">Secreted</location>
    </subcellularLocation>
</comment>
<evidence type="ECO:0000256" key="13">
    <source>
        <dbReference type="SAM" id="SignalP"/>
    </source>
</evidence>
<feature type="compositionally biased region" description="Basic residues" evidence="12">
    <location>
        <begin position="400"/>
        <end position="409"/>
    </location>
</feature>
<keyword evidence="4" id="KW-0479">Metal-binding</keyword>
<dbReference type="GO" id="GO:0046872">
    <property type="term" value="F:metal ion binding"/>
    <property type="evidence" value="ECO:0007669"/>
    <property type="project" value="UniProtKB-KW"/>
</dbReference>
<keyword evidence="5 13" id="KW-0732">Signal</keyword>
<comment type="caution">
    <text evidence="14">The sequence shown here is derived from an EMBL/GenBank/DDBJ whole genome shotgun (WGS) entry which is preliminary data.</text>
</comment>
<evidence type="ECO:0000256" key="8">
    <source>
        <dbReference type="ARBA" id="ARBA00023033"/>
    </source>
</evidence>
<reference evidence="14 15" key="1">
    <citation type="submission" date="2019-12" db="EMBL/GenBank/DDBJ databases">
        <authorList>
            <person name="Floudas D."/>
            <person name="Bentzer J."/>
            <person name="Ahren D."/>
            <person name="Johansson T."/>
            <person name="Persson P."/>
            <person name="Tunlid A."/>
        </authorList>
    </citation>
    <scope>NUCLEOTIDE SEQUENCE [LARGE SCALE GENOMIC DNA]</scope>
    <source>
        <strain evidence="14 15">CBS 102.39</strain>
    </source>
</reference>
<dbReference type="Pfam" id="PF22810">
    <property type="entry name" value="LPMO_AA14"/>
    <property type="match status" value="1"/>
</dbReference>
<name>A0A8H4QNR1_9AGAR</name>
<evidence type="ECO:0000256" key="11">
    <source>
        <dbReference type="ARBA" id="ARBA00046340"/>
    </source>
</evidence>
<feature type="chain" id="PRO_5034355162" evidence="13">
    <location>
        <begin position="20"/>
        <end position="446"/>
    </location>
</feature>
<keyword evidence="3" id="KW-0964">Secreted</keyword>
<evidence type="ECO:0000256" key="3">
    <source>
        <dbReference type="ARBA" id="ARBA00022525"/>
    </source>
</evidence>
<keyword evidence="10" id="KW-0325">Glycoprotein</keyword>
<dbReference type="GO" id="GO:0005576">
    <property type="term" value="C:extracellular region"/>
    <property type="evidence" value="ECO:0007669"/>
    <property type="project" value="UniProtKB-SubCell"/>
</dbReference>
<evidence type="ECO:0000256" key="10">
    <source>
        <dbReference type="ARBA" id="ARBA00023180"/>
    </source>
</evidence>
<feature type="compositionally biased region" description="Acidic residues" evidence="12">
    <location>
        <begin position="413"/>
        <end position="425"/>
    </location>
</feature>
<keyword evidence="9" id="KW-1015">Disulfide bond</keyword>
<evidence type="ECO:0000313" key="14">
    <source>
        <dbReference type="EMBL" id="KAF4614555.1"/>
    </source>
</evidence>
<feature type="region of interest" description="Disordered" evidence="12">
    <location>
        <begin position="275"/>
        <end position="351"/>
    </location>
</feature>
<evidence type="ECO:0000256" key="1">
    <source>
        <dbReference type="ARBA" id="ARBA00001973"/>
    </source>
</evidence>
<sequence>MARVAALLGASLLFGVANAHLAAFHKGMYCLNGPQSAQDLNSYSIVTPLYQLDLNQWWFHHVDRCDQFPPADGDFLDLPAGGQFTVEIASNRAKTTLSYNGRDASDWPDGNTYPEDYNVPTCITSPNFHAQNQSMAAGTAFAISYESDISKVTPDNLAVFTVRYHTPWKRVTTYDVPANMPPCPPGGCICAWGWVPNGCGQPNIYHMPYRCRVTGSKSNTPVAKPKPPVWCEGNPGGCTKGAKQMIYWNQNSGNNIQVSGYDQAGEFKSPAYNSKLGFPDGAQNDIFAGPPSSSSSGGTSTGNSGNTNTGNTNTGSTNTNTNNQNNGSNSNNNNNAGNGNNASAPKPSSIAPPAASIAVHVNLNPPASRSSSSAAPAATDSNATTISTSSTSATNNRAPSCKRQRRRRGPILDAEDPATQEEQDEVPAALNKVVAVTHRRRFAKTW</sequence>
<protein>
    <submittedName>
        <fullName evidence="14">Uncharacterized protein</fullName>
    </submittedName>
</protein>
<feature type="signal peptide" evidence="13">
    <location>
        <begin position="1"/>
        <end position="19"/>
    </location>
</feature>
<dbReference type="EMBL" id="JAACJL010000044">
    <property type="protein sequence ID" value="KAF4614555.1"/>
    <property type="molecule type" value="Genomic_DNA"/>
</dbReference>
<evidence type="ECO:0000256" key="7">
    <source>
        <dbReference type="ARBA" id="ARBA00023008"/>
    </source>
</evidence>
<evidence type="ECO:0000256" key="5">
    <source>
        <dbReference type="ARBA" id="ARBA00022729"/>
    </source>
</evidence>
<proteinExistence type="inferred from homology"/>
<comment type="similarity">
    <text evidence="11">Belongs to the polysaccharide monooxygenase AA14 family.</text>
</comment>
<evidence type="ECO:0000256" key="12">
    <source>
        <dbReference type="SAM" id="MobiDB-lite"/>
    </source>
</evidence>
<evidence type="ECO:0000313" key="15">
    <source>
        <dbReference type="Proteomes" id="UP000521872"/>
    </source>
</evidence>
<keyword evidence="8" id="KW-0503">Monooxygenase</keyword>
<dbReference type="AlphaFoldDB" id="A0A8H4QNR1"/>
<dbReference type="Proteomes" id="UP000521872">
    <property type="component" value="Unassembled WGS sequence"/>
</dbReference>
<evidence type="ECO:0000256" key="2">
    <source>
        <dbReference type="ARBA" id="ARBA00004613"/>
    </source>
</evidence>